<organism evidence="1 2">
    <name type="scientific">Chromobacterium phragmitis</name>
    <dbReference type="NCBI Taxonomy" id="2202141"/>
    <lineage>
        <taxon>Bacteria</taxon>
        <taxon>Pseudomonadati</taxon>
        <taxon>Pseudomonadota</taxon>
        <taxon>Betaproteobacteria</taxon>
        <taxon>Neisseriales</taxon>
        <taxon>Chromobacteriaceae</taxon>
        <taxon>Chromobacterium</taxon>
    </lineage>
</organism>
<proteinExistence type="predicted"/>
<sequence length="362" mass="39875">METPWGQLGSLDLADHELAADILSADKHQLVEGLVVECLFDQIVANVPAVSGQNVIALDVDSVVVNTMRKEDCWLCFVWARSKTEGLGRYLLALEKCFIPYLVTYSDGEFMATRVRGGKRVLPARPLPELMLELSGGKMTPFRVDGSVKNRNRQRQAFWGFISEYYQGSLGERVVLPRILINCAIQPYFRAVWNLDRIFIVDDAVWLFEIKHKFPMDRNGLHFGINDGELGMLEMLAGAGIRCLHTILVKPFWSKDVGSMYLLNDLNMRTQAAIIAAVLDGATTGRIMGRRSGRSGAHTSITGSSGLSFKSISAADFKVLGQLSDPPLDVAAKMSAVMAGAQSAPVSDDWLRSLRVQSLAHG</sequence>
<dbReference type="Proteomes" id="UP001462502">
    <property type="component" value="Unassembled WGS sequence"/>
</dbReference>
<dbReference type="EMBL" id="JBDXMI010000001">
    <property type="protein sequence ID" value="MEO9384246.1"/>
    <property type="molecule type" value="Genomic_DNA"/>
</dbReference>
<gene>
    <name evidence="1" type="ORF">ABI908_09025</name>
</gene>
<dbReference type="RefSeq" id="WP_347936676.1">
    <property type="nucleotide sequence ID" value="NZ_JBDXMI010000001.1"/>
</dbReference>
<keyword evidence="2" id="KW-1185">Reference proteome</keyword>
<evidence type="ECO:0000313" key="1">
    <source>
        <dbReference type="EMBL" id="MEO9384246.1"/>
    </source>
</evidence>
<reference evidence="1 2" key="1">
    <citation type="submission" date="2024-05" db="EMBL/GenBank/DDBJ databases">
        <authorList>
            <person name="De Oliveira J.P."/>
            <person name="Noriler S.A."/>
            <person name="De Oliveira A.G."/>
            <person name="Sipoli D.S."/>
        </authorList>
    </citation>
    <scope>NUCLEOTIDE SEQUENCE [LARGE SCALE GENOMIC DNA]</scope>
    <source>
        <strain evidence="1 2">LABIM192</strain>
    </source>
</reference>
<accession>A0ABV0ISK4</accession>
<protein>
    <submittedName>
        <fullName evidence="1">Uncharacterized protein</fullName>
    </submittedName>
</protein>
<name>A0ABV0ISK4_9NEIS</name>
<comment type="caution">
    <text evidence="1">The sequence shown here is derived from an EMBL/GenBank/DDBJ whole genome shotgun (WGS) entry which is preliminary data.</text>
</comment>
<evidence type="ECO:0000313" key="2">
    <source>
        <dbReference type="Proteomes" id="UP001462502"/>
    </source>
</evidence>